<dbReference type="InterPro" id="IPR036873">
    <property type="entry name" value="Rhodanese-like_dom_sf"/>
</dbReference>
<dbReference type="Gene3D" id="3.40.250.10">
    <property type="entry name" value="Rhodanese-like domain"/>
    <property type="match status" value="1"/>
</dbReference>
<dbReference type="SUPFAM" id="SSF52821">
    <property type="entry name" value="Rhodanese/Cell cycle control phosphatase"/>
    <property type="match status" value="1"/>
</dbReference>
<proteinExistence type="predicted"/>
<dbReference type="EMBL" id="LATL02000044">
    <property type="protein sequence ID" value="KKD35418.1"/>
    <property type="molecule type" value="Genomic_DNA"/>
</dbReference>
<name>A0A0F5Y9G0_9CYAN</name>
<gene>
    <name evidence="2" type="ORF">WN50_25410</name>
</gene>
<dbReference type="PANTHER" id="PTHR43031">
    <property type="entry name" value="FAD-DEPENDENT OXIDOREDUCTASE"/>
    <property type="match status" value="1"/>
</dbReference>
<dbReference type="OrthoDB" id="9792975at2"/>
<dbReference type="InterPro" id="IPR050229">
    <property type="entry name" value="GlpE_sulfurtransferase"/>
</dbReference>
<evidence type="ECO:0000259" key="1">
    <source>
        <dbReference type="PROSITE" id="PS50206"/>
    </source>
</evidence>
<reference evidence="2 3" key="1">
    <citation type="submission" date="2015-06" db="EMBL/GenBank/DDBJ databases">
        <title>Draft genome assembly of filamentous brackish cyanobacterium Limnoraphis robusta strain CS-951.</title>
        <authorList>
            <person name="Willis A."/>
            <person name="Parks M."/>
            <person name="Burford M.A."/>
        </authorList>
    </citation>
    <scope>NUCLEOTIDE SEQUENCE [LARGE SCALE GENOMIC DNA]</scope>
    <source>
        <strain evidence="2 3">CS-951</strain>
    </source>
</reference>
<evidence type="ECO:0000313" key="3">
    <source>
        <dbReference type="Proteomes" id="UP000033607"/>
    </source>
</evidence>
<dbReference type="PATRIC" id="fig|1637645.4.peg.753"/>
<dbReference type="CDD" id="cd00158">
    <property type="entry name" value="RHOD"/>
    <property type="match status" value="1"/>
</dbReference>
<accession>A0A0F5Y9G0</accession>
<feature type="domain" description="Rhodanese" evidence="1">
    <location>
        <begin position="72"/>
        <end position="160"/>
    </location>
</feature>
<organism evidence="2 3">
    <name type="scientific">Limnoraphis robusta CS-951</name>
    <dbReference type="NCBI Taxonomy" id="1637645"/>
    <lineage>
        <taxon>Bacteria</taxon>
        <taxon>Bacillati</taxon>
        <taxon>Cyanobacteriota</taxon>
        <taxon>Cyanophyceae</taxon>
        <taxon>Oscillatoriophycideae</taxon>
        <taxon>Oscillatoriales</taxon>
        <taxon>Sirenicapillariaceae</taxon>
        <taxon>Limnoraphis</taxon>
    </lineage>
</organism>
<comment type="caution">
    <text evidence="2">The sequence shown here is derived from an EMBL/GenBank/DDBJ whole genome shotgun (WGS) entry which is preliminary data.</text>
</comment>
<dbReference type="InterPro" id="IPR001763">
    <property type="entry name" value="Rhodanese-like_dom"/>
</dbReference>
<evidence type="ECO:0000313" key="2">
    <source>
        <dbReference type="EMBL" id="KKD35418.1"/>
    </source>
</evidence>
<dbReference type="AlphaFoldDB" id="A0A0F5Y9G0"/>
<dbReference type="Pfam" id="PF00581">
    <property type="entry name" value="Rhodanese"/>
    <property type="match status" value="1"/>
</dbReference>
<dbReference type="RefSeq" id="WP_046281407.1">
    <property type="nucleotide sequence ID" value="NZ_LATL02000044.1"/>
</dbReference>
<protein>
    <recommendedName>
        <fullName evidence="1">Rhodanese domain-containing protein</fullName>
    </recommendedName>
</protein>
<dbReference type="PROSITE" id="PS50206">
    <property type="entry name" value="RHODANESE_3"/>
    <property type="match status" value="1"/>
</dbReference>
<sequence>MPFKKLLQKTLLGLALLLYLFLGVEQNSLWAATVTQPNTFPDLELEVDQFLTSIPSGYYTIGSVEKLKSLLNSRQLLLVDVRESSEYQSGHIPNAINIPLRTLAENLDKIPSDRPVVVYCTTGYRSAMGVMTLHLLGYDNVQGFPPSFAAWKSAGEAIAMSGKTQSIVGALDH</sequence>
<dbReference type="SMART" id="SM00450">
    <property type="entry name" value="RHOD"/>
    <property type="match status" value="1"/>
</dbReference>
<dbReference type="PANTHER" id="PTHR43031:SF1">
    <property type="entry name" value="PYRIDINE NUCLEOTIDE-DISULPHIDE OXIDOREDUCTASE"/>
    <property type="match status" value="1"/>
</dbReference>
<dbReference type="Proteomes" id="UP000033607">
    <property type="component" value="Unassembled WGS sequence"/>
</dbReference>